<dbReference type="InterPro" id="IPR014743">
    <property type="entry name" value="Cl-channel_core"/>
</dbReference>
<keyword evidence="3 10" id="KW-0812">Transmembrane</keyword>
<dbReference type="SUPFAM" id="SSF81340">
    <property type="entry name" value="Clc chloride channel"/>
    <property type="match status" value="1"/>
</dbReference>
<evidence type="ECO:0000256" key="3">
    <source>
        <dbReference type="ARBA" id="ARBA00022692"/>
    </source>
</evidence>
<keyword evidence="8" id="KW-0868">Chloride</keyword>
<evidence type="ECO:0000256" key="7">
    <source>
        <dbReference type="ARBA" id="ARBA00023173"/>
    </source>
</evidence>
<evidence type="ECO:0000256" key="1">
    <source>
        <dbReference type="ARBA" id="ARBA00004141"/>
    </source>
</evidence>
<proteinExistence type="predicted"/>
<evidence type="ECO:0000313" key="12">
    <source>
        <dbReference type="Proteomes" id="UP000186868"/>
    </source>
</evidence>
<dbReference type="Gene3D" id="1.10.3080.10">
    <property type="entry name" value="Clc chloride channel"/>
    <property type="match status" value="1"/>
</dbReference>
<protein>
    <recommendedName>
        <fullName evidence="13">Chloride channel protein</fullName>
    </recommendedName>
</protein>
<evidence type="ECO:0000256" key="5">
    <source>
        <dbReference type="ARBA" id="ARBA00023065"/>
    </source>
</evidence>
<dbReference type="STRING" id="1921803.NIES593_10920"/>
<sequence length="118" mass="12940">MYCWGWVRFVGLWLQLLFISCPRLVWSTQSLLIFALVMRFVLVMFCYGSGAIGGIFAPMLSISTLFSLLVAREFNSWFPGQIPQPAVFAVAGMGGLVAATVRAPLTAIIFRSIGSISL</sequence>
<dbReference type="PANTHER" id="PTHR43427">
    <property type="entry name" value="CHLORIDE CHANNEL PROTEIN CLC-E"/>
    <property type="match status" value="1"/>
</dbReference>
<dbReference type="InterPro" id="IPR050368">
    <property type="entry name" value="ClC-type_chloride_channel"/>
</dbReference>
<evidence type="ECO:0000256" key="10">
    <source>
        <dbReference type="SAM" id="Phobius"/>
    </source>
</evidence>
<feature type="transmembrane region" description="Helical" evidence="10">
    <location>
        <begin position="6"/>
        <end position="26"/>
    </location>
</feature>
<evidence type="ECO:0000313" key="11">
    <source>
        <dbReference type="EMBL" id="OKH22974.1"/>
    </source>
</evidence>
<accession>A0A1U7HHD6</accession>
<evidence type="ECO:0000256" key="2">
    <source>
        <dbReference type="ARBA" id="ARBA00022448"/>
    </source>
</evidence>
<evidence type="ECO:0000256" key="8">
    <source>
        <dbReference type="ARBA" id="ARBA00023214"/>
    </source>
</evidence>
<dbReference type="InterPro" id="IPR001807">
    <property type="entry name" value="ClC"/>
</dbReference>
<dbReference type="Proteomes" id="UP000186868">
    <property type="component" value="Unassembled WGS sequence"/>
</dbReference>
<evidence type="ECO:0008006" key="13">
    <source>
        <dbReference type="Google" id="ProtNLM"/>
    </source>
</evidence>
<feature type="transmembrane region" description="Helical" evidence="10">
    <location>
        <begin position="86"/>
        <end position="110"/>
    </location>
</feature>
<comment type="caution">
    <text evidence="11">The sequence shown here is derived from an EMBL/GenBank/DDBJ whole genome shotgun (WGS) entry which is preliminary data.</text>
</comment>
<keyword evidence="7" id="KW-0869">Chloride channel</keyword>
<keyword evidence="2" id="KW-0813">Transport</keyword>
<evidence type="ECO:0000256" key="9">
    <source>
        <dbReference type="ARBA" id="ARBA00023303"/>
    </source>
</evidence>
<dbReference type="AlphaFoldDB" id="A0A1U7HHD6"/>
<feature type="transmembrane region" description="Helical" evidence="10">
    <location>
        <begin position="33"/>
        <end position="66"/>
    </location>
</feature>
<reference evidence="11 12" key="1">
    <citation type="submission" date="2016-11" db="EMBL/GenBank/DDBJ databases">
        <title>Draft Genome Sequences of Nine Cyanobacterial Strains from Diverse Habitats.</title>
        <authorList>
            <person name="Zhu T."/>
            <person name="Hou S."/>
            <person name="Lu X."/>
            <person name="Hess W.R."/>
        </authorList>
    </citation>
    <scope>NUCLEOTIDE SEQUENCE [LARGE SCALE GENOMIC DNA]</scope>
    <source>
        <strain evidence="11 12">NIES-593</strain>
    </source>
</reference>
<gene>
    <name evidence="11" type="ORF">NIES593_10920</name>
</gene>
<comment type="subcellular location">
    <subcellularLocation>
        <location evidence="1">Membrane</location>
        <topology evidence="1">Multi-pass membrane protein</topology>
    </subcellularLocation>
</comment>
<dbReference type="GO" id="GO:0034707">
    <property type="term" value="C:chloride channel complex"/>
    <property type="evidence" value="ECO:0007669"/>
    <property type="project" value="UniProtKB-KW"/>
</dbReference>
<keyword evidence="5" id="KW-0406">Ion transport</keyword>
<dbReference type="PANTHER" id="PTHR43427:SF6">
    <property type="entry name" value="CHLORIDE CHANNEL PROTEIN CLC-E"/>
    <property type="match status" value="1"/>
</dbReference>
<keyword evidence="12" id="KW-1185">Reference proteome</keyword>
<evidence type="ECO:0000256" key="6">
    <source>
        <dbReference type="ARBA" id="ARBA00023136"/>
    </source>
</evidence>
<evidence type="ECO:0000256" key="4">
    <source>
        <dbReference type="ARBA" id="ARBA00022989"/>
    </source>
</evidence>
<keyword evidence="9" id="KW-0407">Ion channel</keyword>
<keyword evidence="6 10" id="KW-0472">Membrane</keyword>
<name>A0A1U7HHD6_9CYAN</name>
<dbReference type="EMBL" id="MRCB01000011">
    <property type="protein sequence ID" value="OKH22974.1"/>
    <property type="molecule type" value="Genomic_DNA"/>
</dbReference>
<dbReference type="Pfam" id="PF00654">
    <property type="entry name" value="Voltage_CLC"/>
    <property type="match status" value="1"/>
</dbReference>
<keyword evidence="4 10" id="KW-1133">Transmembrane helix</keyword>
<organism evidence="11 12">
    <name type="scientific">Hydrococcus rivularis NIES-593</name>
    <dbReference type="NCBI Taxonomy" id="1921803"/>
    <lineage>
        <taxon>Bacteria</taxon>
        <taxon>Bacillati</taxon>
        <taxon>Cyanobacteriota</taxon>
        <taxon>Cyanophyceae</taxon>
        <taxon>Pleurocapsales</taxon>
        <taxon>Hydrococcaceae</taxon>
        <taxon>Hydrococcus</taxon>
    </lineage>
</organism>
<dbReference type="GO" id="GO:0005254">
    <property type="term" value="F:chloride channel activity"/>
    <property type="evidence" value="ECO:0007669"/>
    <property type="project" value="UniProtKB-KW"/>
</dbReference>